<feature type="region of interest" description="Disordered" evidence="4">
    <location>
        <begin position="498"/>
        <end position="526"/>
    </location>
</feature>
<dbReference type="AlphaFoldDB" id="A0A196SDG8"/>
<dbReference type="SMART" id="SM01114">
    <property type="entry name" value="CXC"/>
    <property type="match status" value="2"/>
</dbReference>
<dbReference type="InterPro" id="IPR005172">
    <property type="entry name" value="CRC"/>
</dbReference>
<reference evidence="6 7" key="1">
    <citation type="submission" date="2016-05" db="EMBL/GenBank/DDBJ databases">
        <title>Nuclear genome of Blastocystis sp. subtype 1 NandII.</title>
        <authorList>
            <person name="Gentekaki E."/>
            <person name="Curtis B."/>
            <person name="Stairs C."/>
            <person name="Eme L."/>
            <person name="Herman E."/>
            <person name="Klimes V."/>
            <person name="Arias M.C."/>
            <person name="Elias M."/>
            <person name="Hilliou F."/>
            <person name="Klute M."/>
            <person name="Malik S.-B."/>
            <person name="Pightling A."/>
            <person name="Rachubinski R."/>
            <person name="Salas D."/>
            <person name="Schlacht A."/>
            <person name="Suga H."/>
            <person name="Archibald J."/>
            <person name="Ball S.G."/>
            <person name="Clark G."/>
            <person name="Dacks J."/>
            <person name="Van Der Giezen M."/>
            <person name="Tsaousis A."/>
            <person name="Roger A."/>
        </authorList>
    </citation>
    <scope>NUCLEOTIDE SEQUENCE [LARGE SCALE GENOMIC DNA]</scope>
    <source>
        <strain evidence="7">ATCC 50177 / NandII</strain>
    </source>
</reference>
<feature type="region of interest" description="Disordered" evidence="4">
    <location>
        <begin position="242"/>
        <end position="368"/>
    </location>
</feature>
<dbReference type="PANTHER" id="PTHR12446">
    <property type="entry name" value="TESMIN/TSO1-RELATED"/>
    <property type="match status" value="1"/>
</dbReference>
<gene>
    <name evidence="6" type="ORF">AV274_4100</name>
</gene>
<feature type="compositionally biased region" description="Basic and acidic residues" evidence="4">
    <location>
        <begin position="270"/>
        <end position="279"/>
    </location>
</feature>
<dbReference type="EMBL" id="LXWW01000281">
    <property type="protein sequence ID" value="OAO14177.1"/>
    <property type="molecule type" value="Genomic_DNA"/>
</dbReference>
<feature type="region of interest" description="Disordered" evidence="4">
    <location>
        <begin position="1"/>
        <end position="44"/>
    </location>
</feature>
<feature type="compositionally biased region" description="Polar residues" evidence="4">
    <location>
        <begin position="343"/>
        <end position="366"/>
    </location>
</feature>
<keyword evidence="7" id="KW-1185">Reference proteome</keyword>
<evidence type="ECO:0000256" key="4">
    <source>
        <dbReference type="SAM" id="MobiDB-lite"/>
    </source>
</evidence>
<feature type="compositionally biased region" description="Acidic residues" evidence="4">
    <location>
        <begin position="517"/>
        <end position="526"/>
    </location>
</feature>
<name>A0A196SDG8_BLAHN</name>
<proteinExistence type="inferred from homology"/>
<evidence type="ECO:0000256" key="3">
    <source>
        <dbReference type="ARBA" id="ARBA00023242"/>
    </source>
</evidence>
<dbReference type="STRING" id="478820.A0A196SDG8"/>
<dbReference type="OrthoDB" id="6283463at2759"/>
<comment type="similarity">
    <text evidence="2">Belongs to the lin-54 family.</text>
</comment>
<accession>A0A196SDG8</accession>
<evidence type="ECO:0000256" key="2">
    <source>
        <dbReference type="ARBA" id="ARBA00007267"/>
    </source>
</evidence>
<protein>
    <submittedName>
        <fullName evidence="6">Tesmin/TSO1-like CXC domain-containing protein</fullName>
    </submittedName>
</protein>
<evidence type="ECO:0000313" key="6">
    <source>
        <dbReference type="EMBL" id="OAO14177.1"/>
    </source>
</evidence>
<dbReference type="InterPro" id="IPR028307">
    <property type="entry name" value="Lin-54_fam"/>
</dbReference>
<evidence type="ECO:0000259" key="5">
    <source>
        <dbReference type="PROSITE" id="PS51634"/>
    </source>
</evidence>
<evidence type="ECO:0000256" key="1">
    <source>
        <dbReference type="ARBA" id="ARBA00004123"/>
    </source>
</evidence>
<dbReference type="Proteomes" id="UP000078348">
    <property type="component" value="Unassembled WGS sequence"/>
</dbReference>
<sequence length="526" mass="58924">MDEQNGVKEEGDLRLDIPPTLDTSLLTPGAMDPTTPKSLLSRDREILSPIPNSAYSDRLYGPMYKLQEQDSPFFTAEALKASTALRNPFSMALSPTMNKMVPEPDSSRSSFVLHDIDSTVQPSFRTMQAGDDGITPFTPRSIPNLIEQDAKREDPVEAANRQLHYPQTPSLSTNSNPPLFDKLYYSPNASMRSDRSLLFNHSEGFSEANLRDLRLSLHNIPADPNDCIIDFDSMELHWQQPEKAAAVQSPVKEESRCTTFRFNSESMEDTAEKKEKAAENEENEEYSFRESTSEEEEVEEELRSSQHAQSRLRGSHAAKKTAHESARRRGVKRVNMDSAEPASDSQSKAQNKTQTKAQTLSQSSSEGPLEAKAEVVYHAVPTQRSCNCKKSRCLKLYCECFASDQFCSGCNCVNCMNNLEHQKEREEAKQVLLTRNSNAFKPRVVGDGKSNLINLKGCNCRKTGCLKKYCECFQSGIPCGQNCRCVDCRNTEEARRMLAGKRQRSEEESGRKGSNGEIDDDFVSNA</sequence>
<dbReference type="PROSITE" id="PS51634">
    <property type="entry name" value="CRC"/>
    <property type="match status" value="1"/>
</dbReference>
<dbReference type="GO" id="GO:0005634">
    <property type="term" value="C:nucleus"/>
    <property type="evidence" value="ECO:0007669"/>
    <property type="project" value="UniProtKB-SubCell"/>
</dbReference>
<dbReference type="Pfam" id="PF03638">
    <property type="entry name" value="TCR"/>
    <property type="match status" value="2"/>
</dbReference>
<comment type="subcellular location">
    <subcellularLocation>
        <location evidence="1">Nucleus</location>
    </subcellularLocation>
</comment>
<feature type="domain" description="CRC" evidence="5">
    <location>
        <begin position="382"/>
        <end position="493"/>
    </location>
</feature>
<keyword evidence="3" id="KW-0539">Nucleus</keyword>
<organism evidence="6 7">
    <name type="scientific">Blastocystis sp. subtype 1 (strain ATCC 50177 / NandII)</name>
    <dbReference type="NCBI Taxonomy" id="478820"/>
    <lineage>
        <taxon>Eukaryota</taxon>
        <taxon>Sar</taxon>
        <taxon>Stramenopiles</taxon>
        <taxon>Bigyra</taxon>
        <taxon>Opalozoa</taxon>
        <taxon>Opalinata</taxon>
        <taxon>Blastocystidae</taxon>
        <taxon>Blastocystis</taxon>
    </lineage>
</organism>
<dbReference type="PANTHER" id="PTHR12446:SF34">
    <property type="entry name" value="PROTEIN LIN-54 HOMOLOG"/>
    <property type="match status" value="1"/>
</dbReference>
<dbReference type="GO" id="GO:0006355">
    <property type="term" value="P:regulation of DNA-templated transcription"/>
    <property type="evidence" value="ECO:0007669"/>
    <property type="project" value="TreeGrafter"/>
</dbReference>
<evidence type="ECO:0000313" key="7">
    <source>
        <dbReference type="Proteomes" id="UP000078348"/>
    </source>
</evidence>
<feature type="compositionally biased region" description="Basic and acidic residues" evidence="4">
    <location>
        <begin position="1"/>
        <end position="15"/>
    </location>
</feature>
<dbReference type="InterPro" id="IPR033467">
    <property type="entry name" value="Tesmin/TSO1-like_CXC"/>
</dbReference>
<comment type="caution">
    <text evidence="6">The sequence shown here is derived from an EMBL/GenBank/DDBJ whole genome shotgun (WGS) entry which is preliminary data.</text>
</comment>